<evidence type="ECO:0000256" key="5">
    <source>
        <dbReference type="ARBA" id="ARBA00022801"/>
    </source>
</evidence>
<dbReference type="RefSeq" id="WP_345337822.1">
    <property type="nucleotide sequence ID" value="NZ_BAABLI010000004.1"/>
</dbReference>
<dbReference type="SUPFAM" id="SSF51556">
    <property type="entry name" value="Metallo-dependent hydrolases"/>
    <property type="match status" value="1"/>
</dbReference>
<reference evidence="9" key="1">
    <citation type="journal article" date="2019" name="Int. J. Syst. Evol. Microbiol.">
        <title>The Global Catalogue of Microorganisms (GCM) 10K type strain sequencing project: providing services to taxonomists for standard genome sequencing and annotation.</title>
        <authorList>
            <consortium name="The Broad Institute Genomics Platform"/>
            <consortium name="The Broad Institute Genome Sequencing Center for Infectious Disease"/>
            <person name="Wu L."/>
            <person name="Ma J."/>
        </authorList>
    </citation>
    <scope>NUCLEOTIDE SEQUENCE [LARGE SCALE GENOMIC DNA]</scope>
    <source>
        <strain evidence="9">CGMCC 1.10992</strain>
    </source>
</reference>
<keyword evidence="5 8" id="KW-0378">Hydrolase</keyword>
<dbReference type="EC" id="3.5.4.4" evidence="3"/>
<comment type="caution">
    <text evidence="8">The sequence shown here is derived from an EMBL/GenBank/DDBJ whole genome shotgun (WGS) entry which is preliminary data.</text>
</comment>
<dbReference type="NCBIfam" id="TIGR01430">
    <property type="entry name" value="aden_deam"/>
    <property type="match status" value="1"/>
</dbReference>
<dbReference type="PANTHER" id="PTHR11409">
    <property type="entry name" value="ADENOSINE DEAMINASE"/>
    <property type="match status" value="1"/>
</dbReference>
<dbReference type="GO" id="GO:0016787">
    <property type="term" value="F:hydrolase activity"/>
    <property type="evidence" value="ECO:0007669"/>
    <property type="project" value="UniProtKB-KW"/>
</dbReference>
<evidence type="ECO:0000259" key="7">
    <source>
        <dbReference type="Pfam" id="PF00962"/>
    </source>
</evidence>
<name>A0ABW4XKF2_9GAMM</name>
<proteinExistence type="inferred from homology"/>
<keyword evidence="9" id="KW-1185">Reference proteome</keyword>
<evidence type="ECO:0000256" key="4">
    <source>
        <dbReference type="ARBA" id="ARBA00022723"/>
    </source>
</evidence>
<evidence type="ECO:0000313" key="8">
    <source>
        <dbReference type="EMBL" id="MFD2095108.1"/>
    </source>
</evidence>
<dbReference type="InterPro" id="IPR006330">
    <property type="entry name" value="Ado/ade_deaminase"/>
</dbReference>
<evidence type="ECO:0000256" key="6">
    <source>
        <dbReference type="ARBA" id="ARBA00022833"/>
    </source>
</evidence>
<keyword evidence="4" id="KW-0479">Metal-binding</keyword>
<dbReference type="NCBIfam" id="NF006846">
    <property type="entry name" value="PRK09358.1-1"/>
    <property type="match status" value="1"/>
</dbReference>
<dbReference type="PANTHER" id="PTHR11409:SF43">
    <property type="entry name" value="ADENOSINE DEAMINASE"/>
    <property type="match status" value="1"/>
</dbReference>
<evidence type="ECO:0000256" key="3">
    <source>
        <dbReference type="ARBA" id="ARBA00012784"/>
    </source>
</evidence>
<feature type="domain" description="Adenosine deaminase" evidence="7">
    <location>
        <begin position="13"/>
        <end position="334"/>
    </location>
</feature>
<comment type="similarity">
    <text evidence="2">Belongs to the metallo-dependent hydrolases superfamily. Adenosine and AMP deaminases family.</text>
</comment>
<dbReference type="InterPro" id="IPR006650">
    <property type="entry name" value="A/AMP_deam_AS"/>
</dbReference>
<dbReference type="PROSITE" id="PS00485">
    <property type="entry name" value="A_DEAMINASE"/>
    <property type="match status" value="1"/>
</dbReference>
<sequence length="341" mass="37405">MMNSSDFPSLDFPLVDLHRHLDGNIRPQTIWQLVKKHSLDFGCESYEQLLPMVQIQKNEPNLMAFLAKLDWGAKALANLEAAEQIAYENVEDAFNDGISYCELRFSPYHMGRFFDHNLQAVTEAVIAGVKRGSKEFGVNTNLIGIMSRTFGTEHCMAELDAFLACHKDIVAIDLAGDEKSWPGQRFVEHFNKARDAGFEITVHAGEADGASSVWQAINELGATRIGHGVASIEDPALMDTLVNKGIHLENCLTSNYQTCTVPEITKHPVKAFLDAGVSVSINTDDPAISNIVLTGEYQVAQQQVGLSIAELNQLANNAIDSAFLSAAEKQVLKELKKGSLS</sequence>
<protein>
    <recommendedName>
        <fullName evidence="3">adenosine deaminase</fullName>
        <ecNumber evidence="3">3.5.4.4</ecNumber>
    </recommendedName>
</protein>
<organism evidence="8 9">
    <name type="scientific">Corallincola platygyrae</name>
    <dbReference type="NCBI Taxonomy" id="1193278"/>
    <lineage>
        <taxon>Bacteria</taxon>
        <taxon>Pseudomonadati</taxon>
        <taxon>Pseudomonadota</taxon>
        <taxon>Gammaproteobacteria</taxon>
        <taxon>Alteromonadales</taxon>
        <taxon>Psychromonadaceae</taxon>
        <taxon>Corallincola</taxon>
    </lineage>
</organism>
<evidence type="ECO:0000313" key="9">
    <source>
        <dbReference type="Proteomes" id="UP001597380"/>
    </source>
</evidence>
<gene>
    <name evidence="8" type="primary">add</name>
    <name evidence="8" type="ORF">ACFSJ3_03865</name>
</gene>
<dbReference type="Proteomes" id="UP001597380">
    <property type="component" value="Unassembled WGS sequence"/>
</dbReference>
<dbReference type="CDD" id="cd01320">
    <property type="entry name" value="ADA"/>
    <property type="match status" value="1"/>
</dbReference>
<evidence type="ECO:0000256" key="2">
    <source>
        <dbReference type="ARBA" id="ARBA00006676"/>
    </source>
</evidence>
<dbReference type="InterPro" id="IPR032466">
    <property type="entry name" value="Metal_Hydrolase"/>
</dbReference>
<keyword evidence="6" id="KW-0862">Zinc</keyword>
<dbReference type="InterPro" id="IPR001365">
    <property type="entry name" value="A_deaminase_dom"/>
</dbReference>
<accession>A0ABW4XKF2</accession>
<comment type="cofactor">
    <cofactor evidence="1">
        <name>Zn(2+)</name>
        <dbReference type="ChEBI" id="CHEBI:29105"/>
    </cofactor>
</comment>
<dbReference type="EMBL" id="JBHUHT010000007">
    <property type="protein sequence ID" value="MFD2095108.1"/>
    <property type="molecule type" value="Genomic_DNA"/>
</dbReference>
<dbReference type="Pfam" id="PF00962">
    <property type="entry name" value="A_deaminase"/>
    <property type="match status" value="1"/>
</dbReference>
<evidence type="ECO:0000256" key="1">
    <source>
        <dbReference type="ARBA" id="ARBA00001947"/>
    </source>
</evidence>
<dbReference type="Gene3D" id="3.20.20.140">
    <property type="entry name" value="Metal-dependent hydrolases"/>
    <property type="match status" value="1"/>
</dbReference>